<accession>A0A6J4LRB8</accession>
<dbReference type="InterPro" id="IPR039422">
    <property type="entry name" value="MarR/SlyA-like"/>
</dbReference>
<gene>
    <name evidence="2" type="ORF">AVDCRST_MAG90-1892</name>
</gene>
<feature type="domain" description="HTH marR-type" evidence="1">
    <location>
        <begin position="15"/>
        <end position="154"/>
    </location>
</feature>
<dbReference type="Gene3D" id="1.10.10.10">
    <property type="entry name" value="Winged helix-like DNA-binding domain superfamily/Winged helix DNA-binding domain"/>
    <property type="match status" value="1"/>
</dbReference>
<dbReference type="InterPro" id="IPR036390">
    <property type="entry name" value="WH_DNA-bd_sf"/>
</dbReference>
<dbReference type="SUPFAM" id="SSF46785">
    <property type="entry name" value="Winged helix' DNA-binding domain"/>
    <property type="match status" value="1"/>
</dbReference>
<dbReference type="EMBL" id="CADCUC010000376">
    <property type="protein sequence ID" value="CAA9339907.1"/>
    <property type="molecule type" value="Genomic_DNA"/>
</dbReference>
<dbReference type="GO" id="GO:0006950">
    <property type="term" value="P:response to stress"/>
    <property type="evidence" value="ECO:0007669"/>
    <property type="project" value="TreeGrafter"/>
</dbReference>
<dbReference type="InterPro" id="IPR036388">
    <property type="entry name" value="WH-like_DNA-bd_sf"/>
</dbReference>
<dbReference type="PANTHER" id="PTHR33164">
    <property type="entry name" value="TRANSCRIPTIONAL REGULATOR, MARR FAMILY"/>
    <property type="match status" value="1"/>
</dbReference>
<sequence>MRSAHVVKLKVVRDAHNLLLMIDRTANLLGAVGLAVADRIEQSARNILSHAGETPAAVVVIGYGLGPSNDQLRRVLGLSHPGAVRLVDRLVADGLVERCAGRDKRAIALYLTERGKILREDLLKGRLAAIRPLLEALTGEEQEVLASLMHKMLASMPTTDLERCKLCRLCDDRVCSNCPIPADFRGQTVAT</sequence>
<dbReference type="AlphaFoldDB" id="A0A6J4LRB8"/>
<dbReference type="GO" id="GO:0003700">
    <property type="term" value="F:DNA-binding transcription factor activity"/>
    <property type="evidence" value="ECO:0007669"/>
    <property type="project" value="InterPro"/>
</dbReference>
<protein>
    <submittedName>
        <fullName evidence="2">Transcriptional regulator, MarR family</fullName>
    </submittedName>
</protein>
<proteinExistence type="predicted"/>
<organism evidence="2">
    <name type="scientific">uncultured Microvirga sp</name>
    <dbReference type="NCBI Taxonomy" id="412392"/>
    <lineage>
        <taxon>Bacteria</taxon>
        <taxon>Pseudomonadati</taxon>
        <taxon>Pseudomonadota</taxon>
        <taxon>Alphaproteobacteria</taxon>
        <taxon>Hyphomicrobiales</taxon>
        <taxon>Methylobacteriaceae</taxon>
        <taxon>Microvirga</taxon>
        <taxon>environmental samples</taxon>
    </lineage>
</organism>
<name>A0A6J4LRB8_9HYPH</name>
<reference evidence="2" key="1">
    <citation type="submission" date="2020-02" db="EMBL/GenBank/DDBJ databases">
        <authorList>
            <person name="Meier V. D."/>
        </authorList>
    </citation>
    <scope>NUCLEOTIDE SEQUENCE</scope>
    <source>
        <strain evidence="2">AVDCRST_MAG90</strain>
    </source>
</reference>
<dbReference type="Pfam" id="PF12802">
    <property type="entry name" value="MarR_2"/>
    <property type="match status" value="1"/>
</dbReference>
<dbReference type="SMART" id="SM00347">
    <property type="entry name" value="HTH_MARR"/>
    <property type="match status" value="1"/>
</dbReference>
<evidence type="ECO:0000313" key="2">
    <source>
        <dbReference type="EMBL" id="CAA9339907.1"/>
    </source>
</evidence>
<dbReference type="PROSITE" id="PS50995">
    <property type="entry name" value="HTH_MARR_2"/>
    <property type="match status" value="1"/>
</dbReference>
<dbReference type="PANTHER" id="PTHR33164:SF43">
    <property type="entry name" value="HTH-TYPE TRANSCRIPTIONAL REPRESSOR YETL"/>
    <property type="match status" value="1"/>
</dbReference>
<dbReference type="PRINTS" id="PR00598">
    <property type="entry name" value="HTHMARR"/>
</dbReference>
<dbReference type="InterPro" id="IPR000835">
    <property type="entry name" value="HTH_MarR-typ"/>
</dbReference>
<evidence type="ECO:0000259" key="1">
    <source>
        <dbReference type="PROSITE" id="PS50995"/>
    </source>
</evidence>